<keyword evidence="3" id="KW-1185">Reference proteome</keyword>
<dbReference type="Pfam" id="PF13095">
    <property type="entry name" value="FTA2"/>
    <property type="match status" value="1"/>
</dbReference>
<dbReference type="Proteomes" id="UP000007115">
    <property type="component" value="Unassembled WGS sequence"/>
</dbReference>
<dbReference type="OMA" id="RKCFGWM"/>
<dbReference type="GeneID" id="25794809"/>
<dbReference type="InterPro" id="IPR011009">
    <property type="entry name" value="Kinase-like_dom_sf"/>
</dbReference>
<evidence type="ECO:0000313" key="3">
    <source>
        <dbReference type="Proteomes" id="UP000007115"/>
    </source>
</evidence>
<dbReference type="SUPFAM" id="SSF56112">
    <property type="entry name" value="Protein kinase-like (PK-like)"/>
    <property type="match status" value="1"/>
</dbReference>
<dbReference type="HOGENOM" id="CLU_052224_0_0_1"/>
<sequence>MSSVAAAERPSAQQFRDRHGHQKQKPFRDGQAMIGPPDCSWASFKRPLLRACPLSRQEIIWHDKLGYGVDGTVWKVEIDGRFYALKVFWDNKPPDGMRYWAVQRECHNAALLQMIRTAVEKATEPIYLKREPRTWRDAARNLHAFSTEGSREPRFRHAPDSIPVSSSSLPRFRECFGWMSISGAELCSLDPKLRPHGVVLDRIKRAIWPWENYFAILYEFISPDEQPAVQETDLMQSQIDFLWRAGFCMIERRLVNWRGGMLVDMADIVSPWLLEWEPMLYNWFSAEDLE</sequence>
<evidence type="ECO:0000313" key="2">
    <source>
        <dbReference type="EMBL" id="EHK20575.1"/>
    </source>
</evidence>
<comment type="caution">
    <text evidence="2">The sequence shown here is derived from an EMBL/GenBank/DDBJ whole genome shotgun (WGS) entry which is preliminary data.</text>
</comment>
<dbReference type="VEuPathDB" id="FungiDB:TRIVIDRAFT_48817"/>
<dbReference type="InParanoid" id="G9MYF3"/>
<accession>G9MYF3</accession>
<organism evidence="2 3">
    <name type="scientific">Hypocrea virens (strain Gv29-8 / FGSC 10586)</name>
    <name type="common">Gliocladium virens</name>
    <name type="synonym">Trichoderma virens</name>
    <dbReference type="NCBI Taxonomy" id="413071"/>
    <lineage>
        <taxon>Eukaryota</taxon>
        <taxon>Fungi</taxon>
        <taxon>Dikarya</taxon>
        <taxon>Ascomycota</taxon>
        <taxon>Pezizomycotina</taxon>
        <taxon>Sordariomycetes</taxon>
        <taxon>Hypocreomycetidae</taxon>
        <taxon>Hypocreales</taxon>
        <taxon>Hypocreaceae</taxon>
        <taxon>Trichoderma</taxon>
    </lineage>
</organism>
<gene>
    <name evidence="2" type="ORF">TRIVIDRAFT_48817</name>
</gene>
<dbReference type="STRING" id="413071.G9MYF3"/>
<dbReference type="AlphaFoldDB" id="G9MYF3"/>
<protein>
    <submittedName>
        <fullName evidence="2">Uncharacterized protein</fullName>
    </submittedName>
</protein>
<proteinExistence type="predicted"/>
<reference evidence="2 3" key="1">
    <citation type="journal article" date="2011" name="Genome Biol.">
        <title>Comparative genome sequence analysis underscores mycoparasitism as the ancestral life style of Trichoderma.</title>
        <authorList>
            <person name="Kubicek C.P."/>
            <person name="Herrera-Estrella A."/>
            <person name="Seidl-Seiboth V."/>
            <person name="Martinez D.A."/>
            <person name="Druzhinina I.S."/>
            <person name="Thon M."/>
            <person name="Zeilinger S."/>
            <person name="Casas-Flores S."/>
            <person name="Horwitz B.A."/>
            <person name="Mukherjee P.K."/>
            <person name="Mukherjee M."/>
            <person name="Kredics L."/>
            <person name="Alcaraz L.D."/>
            <person name="Aerts A."/>
            <person name="Antal Z."/>
            <person name="Atanasova L."/>
            <person name="Cervantes-Badillo M.G."/>
            <person name="Challacombe J."/>
            <person name="Chertkov O."/>
            <person name="McCluskey K."/>
            <person name="Coulpier F."/>
            <person name="Deshpande N."/>
            <person name="von Doehren H."/>
            <person name="Ebbole D.J."/>
            <person name="Esquivel-Naranjo E.U."/>
            <person name="Fekete E."/>
            <person name="Flipphi M."/>
            <person name="Glaser F."/>
            <person name="Gomez-Rodriguez E.Y."/>
            <person name="Gruber S."/>
            <person name="Han C."/>
            <person name="Henrissat B."/>
            <person name="Hermosa R."/>
            <person name="Hernandez-Onate M."/>
            <person name="Karaffa L."/>
            <person name="Kosti I."/>
            <person name="Le Crom S."/>
            <person name="Lindquist E."/>
            <person name="Lucas S."/>
            <person name="Luebeck M."/>
            <person name="Luebeck P.S."/>
            <person name="Margeot A."/>
            <person name="Metz B."/>
            <person name="Misra M."/>
            <person name="Nevalainen H."/>
            <person name="Omann M."/>
            <person name="Packer N."/>
            <person name="Perrone G."/>
            <person name="Uresti-Rivera E.E."/>
            <person name="Salamov A."/>
            <person name="Schmoll M."/>
            <person name="Seiboth B."/>
            <person name="Shapiro H."/>
            <person name="Sukno S."/>
            <person name="Tamayo-Ramos J.A."/>
            <person name="Tisch D."/>
            <person name="Wiest A."/>
            <person name="Wilkinson H.H."/>
            <person name="Zhang M."/>
            <person name="Coutinho P.M."/>
            <person name="Kenerley C.M."/>
            <person name="Monte E."/>
            <person name="Baker S.E."/>
            <person name="Grigoriev I.V."/>
        </authorList>
    </citation>
    <scope>NUCLEOTIDE SEQUENCE [LARGE SCALE GENOMIC DNA]</scope>
    <source>
        <strain evidence="3">Gv29-8 / FGSC 10586</strain>
    </source>
</reference>
<dbReference type="RefSeq" id="XP_013954770.1">
    <property type="nucleotide sequence ID" value="XM_014099295.1"/>
</dbReference>
<dbReference type="EMBL" id="ABDF02000079">
    <property type="protein sequence ID" value="EHK20575.1"/>
    <property type="molecule type" value="Genomic_DNA"/>
</dbReference>
<dbReference type="eggNOG" id="ENOG502T61Z">
    <property type="taxonomic scope" value="Eukaryota"/>
</dbReference>
<name>G9MYF3_HYPVG</name>
<feature type="region of interest" description="Disordered" evidence="1">
    <location>
        <begin position="1"/>
        <end position="33"/>
    </location>
</feature>
<dbReference type="OrthoDB" id="4633509at2759"/>
<dbReference type="InterPro" id="IPR025213">
    <property type="entry name" value="Sim4_Fta2"/>
</dbReference>
<evidence type="ECO:0000256" key="1">
    <source>
        <dbReference type="SAM" id="MobiDB-lite"/>
    </source>
</evidence>